<dbReference type="GO" id="GO:0036158">
    <property type="term" value="P:outer dynein arm assembly"/>
    <property type="evidence" value="ECO:0007669"/>
    <property type="project" value="TreeGrafter"/>
</dbReference>
<feature type="coiled-coil region" evidence="2">
    <location>
        <begin position="76"/>
        <end position="110"/>
    </location>
</feature>
<dbReference type="PANTHER" id="PTHR21694:SF18">
    <property type="entry name" value="COILED-COIL DOMAIN-CONTAINING PROTEIN 63"/>
    <property type="match status" value="1"/>
</dbReference>
<evidence type="ECO:0000256" key="1">
    <source>
        <dbReference type="ARBA" id="ARBA00023054"/>
    </source>
</evidence>
<dbReference type="GO" id="GO:0005930">
    <property type="term" value="C:axoneme"/>
    <property type="evidence" value="ECO:0007669"/>
    <property type="project" value="TreeGrafter"/>
</dbReference>
<evidence type="ECO:0000259" key="3">
    <source>
        <dbReference type="Pfam" id="PF21773"/>
    </source>
</evidence>
<dbReference type="Pfam" id="PF21773">
    <property type="entry name" value="ODAD1_CC"/>
    <property type="match status" value="1"/>
</dbReference>
<dbReference type="PANTHER" id="PTHR21694">
    <property type="entry name" value="COILED-COIL DOMAIN-CONTAINING PROTEIN 63"/>
    <property type="match status" value="1"/>
</dbReference>
<dbReference type="AlphaFoldDB" id="A0A7L4DX92"/>
<keyword evidence="1 2" id="KW-0175">Coiled coil</keyword>
<comment type="caution">
    <text evidence="4">The sequence shown here is derived from an EMBL/GenBank/DDBJ whole genome shotgun (WGS) entry which is preliminary data.</text>
</comment>
<proteinExistence type="predicted"/>
<keyword evidence="5" id="KW-1185">Reference proteome</keyword>
<feature type="domain" description="ODAD1 central coiled coil region" evidence="3">
    <location>
        <begin position="117"/>
        <end position="399"/>
    </location>
</feature>
<dbReference type="Proteomes" id="UP000541249">
    <property type="component" value="Unassembled WGS sequence"/>
</dbReference>
<dbReference type="InterPro" id="IPR049258">
    <property type="entry name" value="ODAD1_CC"/>
</dbReference>
<sequence length="516" mass="59805">KQFCITAERRKSFGAHVRQQMQAQERVQLCSAANGVTDMLLTLSQIPSLGNIKQDDRNCRDLPCLLQLKKEYNSVIRERRALLGDLDNQILELEKKAVKQNQRAVKAKQASSSKDLQKQIETLETCLRNVTVHFHTNMTRNKKLQEEIEDLQMQKEIFGNLYFKLHKELDQLGCQMNTVMEQAMQAYEERMEDLARISDMKERNSKDIVKYNIELQERQCVLDQEARLKSLMCTKFTNRSELEEEAVKKRALKAAQKAKRSQVESFESHQVAYERLLEMAEDRHIDRLLNDLMKMKKKNFACFRYVTELNSELGKIDQRVKDLQSEIMALMMDREHAESSSLHVLKELEEKLNKTTEEANWYEEQYKVGREVLDLQISGMEALCKEINCDTMKIVKQLAENEQNMDLNLKQLFGLIEKKINELLLMESVLRYTAADESDPAQTFVSPLLGGIEVLQEMDLAQLYLLAPTLASTIDIINTVDVPLDRSQLHELVLQSQEESWGNTTDMNKTGRNSVK</sequence>
<evidence type="ECO:0000313" key="5">
    <source>
        <dbReference type="Proteomes" id="UP000541249"/>
    </source>
</evidence>
<feature type="non-terminal residue" evidence="4">
    <location>
        <position position="1"/>
    </location>
</feature>
<evidence type="ECO:0000256" key="2">
    <source>
        <dbReference type="SAM" id="Coils"/>
    </source>
</evidence>
<protein>
    <submittedName>
        <fullName evidence="4">CCD63 protein</fullName>
    </submittedName>
</protein>
<feature type="non-terminal residue" evidence="4">
    <location>
        <position position="516"/>
    </location>
</feature>
<gene>
    <name evidence="4" type="primary">Ccdc63</name>
    <name evidence="4" type="ORF">EURGUL_R07567</name>
</gene>
<dbReference type="OrthoDB" id="6766775at2759"/>
<feature type="coiled-coil region" evidence="2">
    <location>
        <begin position="306"/>
        <end position="365"/>
    </location>
</feature>
<dbReference type="EMBL" id="VZZY01024918">
    <property type="protein sequence ID" value="NXW66171.1"/>
    <property type="molecule type" value="Genomic_DNA"/>
</dbReference>
<organism evidence="4 5">
    <name type="scientific">Eurystomus gularis</name>
    <dbReference type="NCBI Taxonomy" id="325343"/>
    <lineage>
        <taxon>Eukaryota</taxon>
        <taxon>Metazoa</taxon>
        <taxon>Chordata</taxon>
        <taxon>Craniata</taxon>
        <taxon>Vertebrata</taxon>
        <taxon>Euteleostomi</taxon>
        <taxon>Archelosauria</taxon>
        <taxon>Archosauria</taxon>
        <taxon>Dinosauria</taxon>
        <taxon>Saurischia</taxon>
        <taxon>Theropoda</taxon>
        <taxon>Coelurosauria</taxon>
        <taxon>Aves</taxon>
        <taxon>Neognathae</taxon>
        <taxon>Neoaves</taxon>
        <taxon>Telluraves</taxon>
        <taxon>Coraciimorphae</taxon>
        <taxon>Coraciiformes</taxon>
        <taxon>Coraciidae</taxon>
        <taxon>Eurystomus</taxon>
    </lineage>
</organism>
<evidence type="ECO:0000313" key="4">
    <source>
        <dbReference type="EMBL" id="NXW66171.1"/>
    </source>
</evidence>
<feature type="coiled-coil region" evidence="2">
    <location>
        <begin position="141"/>
        <end position="204"/>
    </location>
</feature>
<dbReference type="InterPro" id="IPR051876">
    <property type="entry name" value="ODA-DC/CCD"/>
</dbReference>
<dbReference type="GO" id="GO:0003341">
    <property type="term" value="P:cilium movement"/>
    <property type="evidence" value="ECO:0007669"/>
    <property type="project" value="TreeGrafter"/>
</dbReference>
<name>A0A7L4DX92_9AVES</name>
<accession>A0A7L4DX92</accession>
<reference evidence="4 5" key="1">
    <citation type="submission" date="2019-09" db="EMBL/GenBank/DDBJ databases">
        <title>Bird 10,000 Genomes (B10K) Project - Family phase.</title>
        <authorList>
            <person name="Zhang G."/>
        </authorList>
    </citation>
    <scope>NUCLEOTIDE SEQUENCE [LARGE SCALE GENOMIC DNA]</scope>
    <source>
        <strain evidence="4">B10K-DU-002-51</strain>
        <tissue evidence="4">Muscle</tissue>
    </source>
</reference>